<keyword evidence="6 7" id="KW-0472">Membrane</keyword>
<evidence type="ECO:0000256" key="5">
    <source>
        <dbReference type="ARBA" id="ARBA00022989"/>
    </source>
</evidence>
<dbReference type="PANTHER" id="PTHR30250">
    <property type="entry name" value="PST FAMILY PREDICTED COLANIC ACID TRANSPORTER"/>
    <property type="match status" value="1"/>
</dbReference>
<keyword evidence="3" id="KW-1003">Cell membrane</keyword>
<evidence type="ECO:0000256" key="4">
    <source>
        <dbReference type="ARBA" id="ARBA00022692"/>
    </source>
</evidence>
<feature type="transmembrane region" description="Helical" evidence="7">
    <location>
        <begin position="21"/>
        <end position="42"/>
    </location>
</feature>
<accession>A0A5C7ATU2</accession>
<dbReference type="EMBL" id="VORX01000002">
    <property type="protein sequence ID" value="TXE09262.1"/>
    <property type="molecule type" value="Genomic_DNA"/>
</dbReference>
<feature type="transmembrane region" description="Helical" evidence="7">
    <location>
        <begin position="94"/>
        <end position="111"/>
    </location>
</feature>
<name>A0A5C7ATU2_9FLAO</name>
<gene>
    <name evidence="8" type="ORF">ES711_04860</name>
</gene>
<feature type="transmembrane region" description="Helical" evidence="7">
    <location>
        <begin position="401"/>
        <end position="418"/>
    </location>
</feature>
<dbReference type="Pfam" id="PF13440">
    <property type="entry name" value="Polysacc_synt_3"/>
    <property type="match status" value="1"/>
</dbReference>
<reference evidence="8 9" key="1">
    <citation type="submission" date="2019-08" db="EMBL/GenBank/DDBJ databases">
        <title>Genome sequence of Gelidibacter salicanalis IC162T.</title>
        <authorList>
            <person name="Bowman J.P."/>
        </authorList>
    </citation>
    <scope>NUCLEOTIDE SEQUENCE [LARGE SCALE GENOMIC DNA]</scope>
    <source>
        <strain evidence="8 9">IC162</strain>
    </source>
</reference>
<keyword evidence="5 7" id="KW-1133">Transmembrane helix</keyword>
<dbReference type="Proteomes" id="UP000321734">
    <property type="component" value="Unassembled WGS sequence"/>
</dbReference>
<feature type="transmembrane region" description="Helical" evidence="7">
    <location>
        <begin position="155"/>
        <end position="177"/>
    </location>
</feature>
<evidence type="ECO:0000313" key="9">
    <source>
        <dbReference type="Proteomes" id="UP000321734"/>
    </source>
</evidence>
<keyword evidence="9" id="KW-1185">Reference proteome</keyword>
<keyword evidence="4 7" id="KW-0812">Transmembrane</keyword>
<feature type="transmembrane region" description="Helical" evidence="7">
    <location>
        <begin position="376"/>
        <end position="395"/>
    </location>
</feature>
<feature type="transmembrane region" description="Helical" evidence="7">
    <location>
        <begin position="309"/>
        <end position="335"/>
    </location>
</feature>
<dbReference type="GO" id="GO:0005886">
    <property type="term" value="C:plasma membrane"/>
    <property type="evidence" value="ECO:0007669"/>
    <property type="project" value="UniProtKB-SubCell"/>
</dbReference>
<dbReference type="OrthoDB" id="109075at2"/>
<protein>
    <submittedName>
        <fullName evidence="8">Oligosaccharide flippase family protein</fullName>
    </submittedName>
</protein>
<evidence type="ECO:0000256" key="1">
    <source>
        <dbReference type="ARBA" id="ARBA00004651"/>
    </source>
</evidence>
<proteinExistence type="inferred from homology"/>
<organism evidence="8 9">
    <name type="scientific">Gelidibacter salicanalis</name>
    <dbReference type="NCBI Taxonomy" id="291193"/>
    <lineage>
        <taxon>Bacteria</taxon>
        <taxon>Pseudomonadati</taxon>
        <taxon>Bacteroidota</taxon>
        <taxon>Flavobacteriia</taxon>
        <taxon>Flavobacteriales</taxon>
        <taxon>Flavobacteriaceae</taxon>
        <taxon>Gelidibacter</taxon>
    </lineage>
</organism>
<comment type="subcellular location">
    <subcellularLocation>
        <location evidence="1">Cell membrane</location>
        <topology evidence="1">Multi-pass membrane protein</topology>
    </subcellularLocation>
</comment>
<evidence type="ECO:0000256" key="7">
    <source>
        <dbReference type="SAM" id="Phobius"/>
    </source>
</evidence>
<feature type="transmembrane region" description="Helical" evidence="7">
    <location>
        <begin position="341"/>
        <end position="364"/>
    </location>
</feature>
<evidence type="ECO:0000313" key="8">
    <source>
        <dbReference type="EMBL" id="TXE09262.1"/>
    </source>
</evidence>
<feature type="transmembrane region" description="Helical" evidence="7">
    <location>
        <begin position="183"/>
        <end position="203"/>
    </location>
</feature>
<evidence type="ECO:0000256" key="6">
    <source>
        <dbReference type="ARBA" id="ARBA00023136"/>
    </source>
</evidence>
<comment type="similarity">
    <text evidence="2">Belongs to the polysaccharide synthase family.</text>
</comment>
<dbReference type="InterPro" id="IPR050833">
    <property type="entry name" value="Poly_Biosynth_Transport"/>
</dbReference>
<evidence type="ECO:0000256" key="3">
    <source>
        <dbReference type="ARBA" id="ARBA00022475"/>
    </source>
</evidence>
<sequence>MLKKGNEFVKRIKASLYIRNVATLASGTTLAQIITFFTAPILYRIYSKVDYGTLGLYIAIVGVVGVFSSMQYLQPILLEKEDNDAKQIMWLNRLINSGMTVIVLVTVVLFGDNLGEALGNKALMPWLYLAPISFFFSGQNQIFSIWANRKKEYRILSLNAILTAILVPIVSITIGLYHNGPLGLFLGLMIGQIVPPILFFITLNRNDVLSLDNFNWKIIKQKSRDHKQFPMYSLPSEFINRLTNQLPVFMLSTYAGPAVVGIYNLSVRMLGLPIQLIGGAITQVFQQQATESYNAQGHFKHMFCKTVQLLSIVALPGLLIIIFFGPQLFAFIFGLEWRESGVFAQILVGMFVLKLIVAPISYAYYIRNMLKENMMIHIYLLISMLIIFFIGFKTFEDYKSVILLYVINYSFVYILYLLRTYHFSKP</sequence>
<dbReference type="PANTHER" id="PTHR30250:SF10">
    <property type="entry name" value="LIPOPOLYSACCHARIDE BIOSYNTHESIS PROTEIN WZXC"/>
    <property type="match status" value="1"/>
</dbReference>
<feature type="transmembrane region" description="Helical" evidence="7">
    <location>
        <begin position="54"/>
        <end position="73"/>
    </location>
</feature>
<comment type="caution">
    <text evidence="8">The sequence shown here is derived from an EMBL/GenBank/DDBJ whole genome shotgun (WGS) entry which is preliminary data.</text>
</comment>
<dbReference type="AlphaFoldDB" id="A0A5C7ATU2"/>
<feature type="transmembrane region" description="Helical" evidence="7">
    <location>
        <begin position="123"/>
        <end position="143"/>
    </location>
</feature>
<evidence type="ECO:0000256" key="2">
    <source>
        <dbReference type="ARBA" id="ARBA00007430"/>
    </source>
</evidence>